<protein>
    <recommendedName>
        <fullName evidence="2">Lipoprotein</fullName>
    </recommendedName>
</protein>
<accession>A0A3B0TGY8</accession>
<name>A0A3B0TGY8_9ZZZZ</name>
<dbReference type="EMBL" id="UOEI01000561">
    <property type="protein sequence ID" value="VAW07944.1"/>
    <property type="molecule type" value="Genomic_DNA"/>
</dbReference>
<organism evidence="1">
    <name type="scientific">hydrothermal vent metagenome</name>
    <dbReference type="NCBI Taxonomy" id="652676"/>
    <lineage>
        <taxon>unclassified sequences</taxon>
        <taxon>metagenomes</taxon>
        <taxon>ecological metagenomes</taxon>
    </lineage>
</organism>
<evidence type="ECO:0000313" key="1">
    <source>
        <dbReference type="EMBL" id="VAW07944.1"/>
    </source>
</evidence>
<dbReference type="SUPFAM" id="SSF82171">
    <property type="entry name" value="DPP6 N-terminal domain-like"/>
    <property type="match status" value="1"/>
</dbReference>
<dbReference type="AlphaFoldDB" id="A0A3B0TGY8"/>
<proteinExistence type="predicted"/>
<evidence type="ECO:0008006" key="2">
    <source>
        <dbReference type="Google" id="ProtNLM"/>
    </source>
</evidence>
<sequence>MDRTRALPIVAALLLVVAACTNLPALNDTTTTEAQSGEAPMALLLLLDQDNAVVVVDRKGTVIERSDPPPDVRYAQPIWGSSETIVRAQIAIDDNRLIATRLGGGSEWSVQLPTVPFYYLAQPGNEIPTVVSLRTDDRAGGLIAEVIAGPSSVDTVSNESPFYMSWDPTSNRLATHVGGDRLDIVDGGSETISTTANGFQAPVWLEEGLVTLRTGSGETFLTLWDGSSFVDLATVQSAARFVGAGNRIAIQTGATPDGGGVRAIARAQALPTIPSGVLMVVDIETGSFTSVTSDASPFYQWDAGGTRLLFATLARDLAPALQWHVWEDGTIEDFAVFIPDPSWFQSVIPFFDQYAQSISLWAPDGSAFAYPALVDGEPRILVQGLDNTSPSDIAGGIWVTWAPATANR</sequence>
<gene>
    <name evidence="1" type="ORF">MNBD_ACTINO01-1049</name>
</gene>
<dbReference type="PROSITE" id="PS51257">
    <property type="entry name" value="PROKAR_LIPOPROTEIN"/>
    <property type="match status" value="1"/>
</dbReference>
<reference evidence="1" key="1">
    <citation type="submission" date="2018-06" db="EMBL/GenBank/DDBJ databases">
        <authorList>
            <person name="Zhirakovskaya E."/>
        </authorList>
    </citation>
    <scope>NUCLEOTIDE SEQUENCE</scope>
</reference>